<gene>
    <name evidence="13" type="ORF">B1A_17909</name>
</gene>
<name>T0YWM9_9ZZZZ</name>
<dbReference type="GO" id="GO:0009360">
    <property type="term" value="C:DNA polymerase III complex"/>
    <property type="evidence" value="ECO:0007669"/>
    <property type="project" value="InterPro"/>
</dbReference>
<evidence type="ECO:0000256" key="9">
    <source>
        <dbReference type="ARBA" id="ARBA00022840"/>
    </source>
</evidence>
<dbReference type="GO" id="GO:0003677">
    <property type="term" value="F:DNA binding"/>
    <property type="evidence" value="ECO:0007669"/>
    <property type="project" value="InterPro"/>
</dbReference>
<dbReference type="PANTHER" id="PTHR11669">
    <property type="entry name" value="REPLICATION FACTOR C / DNA POLYMERASE III GAMMA-TAU SUBUNIT"/>
    <property type="match status" value="1"/>
</dbReference>
<sequence>MNTPVPSQVLARKWRPRTFDDMVGQETIVQALRHALRSGRLHQAYLLTGTRGVGKTTLARLMARGLNCEQGPTDVPCGHCPACIGIEEGRFPDLLEVDAATNTRVEEMRELLENTQYLPVAGRFKVYLIDEVHMLSRSAFNAMLKTLEEPPPHVKFILATTDPQKVPVTVLSRCLQFSLRPLPPAQIADRLRHVLEQEQLSFEASALPLLAAAAQGSLRDALSLLDQALAFGGGEVRQEPVRAMLGTLERSALLDLVRALAESDGETLIACADTLAEHSLSFDHALQELAVLFHDLALLQAIPKAPALQDSARELGAWRERWPASTLQLLYQITVQARRDLPFAPDERAGFRMALLRLLAFQPGPPVPLPAPSPVVPFAHPTVPDLAPAPAAAPQRARLPPAIDDWAGLVERLQLMGMTHELARHVEWLGMTQHQIRLRLARKFAHLLPYQENLRTGLESVLDCDLRLSIELGDEEGTSVAQQEAQTQAQAHQRALQTLAQDPFTQAVRDVLGGTLVESSVKPLPQGEKS</sequence>
<accession>T0YWM9</accession>
<evidence type="ECO:0000256" key="10">
    <source>
        <dbReference type="ARBA" id="ARBA00022932"/>
    </source>
</evidence>
<keyword evidence="9" id="KW-0067">ATP-binding</keyword>
<protein>
    <recommendedName>
        <fullName evidence="2">DNA-directed DNA polymerase</fullName>
        <ecNumber evidence="2">2.7.7.7</ecNumber>
    </recommendedName>
</protein>
<proteinExistence type="inferred from homology"/>
<dbReference type="PRINTS" id="PR00300">
    <property type="entry name" value="CLPPROTEASEA"/>
</dbReference>
<organism evidence="13">
    <name type="scientific">mine drainage metagenome</name>
    <dbReference type="NCBI Taxonomy" id="410659"/>
    <lineage>
        <taxon>unclassified sequences</taxon>
        <taxon>metagenomes</taxon>
        <taxon>ecological metagenomes</taxon>
    </lineage>
</organism>
<dbReference type="InterPro" id="IPR022754">
    <property type="entry name" value="DNA_pol_III_gamma-3"/>
</dbReference>
<comment type="caution">
    <text evidence="13">The sequence shown here is derived from an EMBL/GenBank/DDBJ whole genome shotgun (WGS) entry which is preliminary data.</text>
</comment>
<dbReference type="Gene3D" id="3.40.50.300">
    <property type="entry name" value="P-loop containing nucleotide triphosphate hydrolases"/>
    <property type="match status" value="1"/>
</dbReference>
<keyword evidence="3 13" id="KW-0808">Transferase</keyword>
<keyword evidence="10" id="KW-0239">DNA-directed DNA polymerase</keyword>
<evidence type="ECO:0000256" key="8">
    <source>
        <dbReference type="ARBA" id="ARBA00022833"/>
    </source>
</evidence>
<dbReference type="SUPFAM" id="SSF52540">
    <property type="entry name" value="P-loop containing nucleoside triphosphate hydrolases"/>
    <property type="match status" value="1"/>
</dbReference>
<evidence type="ECO:0000256" key="1">
    <source>
        <dbReference type="ARBA" id="ARBA00006360"/>
    </source>
</evidence>
<dbReference type="InterPro" id="IPR027417">
    <property type="entry name" value="P-loop_NTPase"/>
</dbReference>
<evidence type="ECO:0000256" key="5">
    <source>
        <dbReference type="ARBA" id="ARBA00022705"/>
    </source>
</evidence>
<dbReference type="InterPro" id="IPR045085">
    <property type="entry name" value="HLD_clamp_pol_III_gamma_tau"/>
</dbReference>
<dbReference type="AlphaFoldDB" id="T0YWM9"/>
<comment type="similarity">
    <text evidence="1">Belongs to the DnaX/STICHEL family.</text>
</comment>
<reference evidence="13" key="1">
    <citation type="submission" date="2013-08" db="EMBL/GenBank/DDBJ databases">
        <authorList>
            <person name="Mendez C."/>
            <person name="Richter M."/>
            <person name="Ferrer M."/>
            <person name="Sanchez J."/>
        </authorList>
    </citation>
    <scope>NUCLEOTIDE SEQUENCE</scope>
</reference>
<dbReference type="CDD" id="cd00009">
    <property type="entry name" value="AAA"/>
    <property type="match status" value="1"/>
</dbReference>
<dbReference type="Gene3D" id="1.20.272.10">
    <property type="match status" value="1"/>
</dbReference>
<dbReference type="FunFam" id="1.10.8.60:FF:000013">
    <property type="entry name" value="DNA polymerase III subunit gamma/tau"/>
    <property type="match status" value="1"/>
</dbReference>
<evidence type="ECO:0000259" key="12">
    <source>
        <dbReference type="SMART" id="SM00382"/>
    </source>
</evidence>
<keyword evidence="6" id="KW-0479">Metal-binding</keyword>
<dbReference type="InterPro" id="IPR001270">
    <property type="entry name" value="ClpA/B"/>
</dbReference>
<evidence type="ECO:0000313" key="13">
    <source>
        <dbReference type="EMBL" id="EQD36367.1"/>
    </source>
</evidence>
<dbReference type="InterPro" id="IPR008921">
    <property type="entry name" value="DNA_pol3_clamp-load_cplx_C"/>
</dbReference>
<keyword evidence="7" id="KW-0547">Nucleotide-binding</keyword>
<dbReference type="NCBIfam" id="TIGR02397">
    <property type="entry name" value="dnaX_nterm"/>
    <property type="match status" value="1"/>
</dbReference>
<evidence type="ECO:0000256" key="2">
    <source>
        <dbReference type="ARBA" id="ARBA00012417"/>
    </source>
</evidence>
<dbReference type="InterPro" id="IPR038249">
    <property type="entry name" value="PolIII_tau_V_sf"/>
</dbReference>
<dbReference type="Pfam" id="PF12169">
    <property type="entry name" value="DNA_pol3_gamma3"/>
    <property type="match status" value="1"/>
</dbReference>
<dbReference type="GO" id="GO:0046872">
    <property type="term" value="F:metal ion binding"/>
    <property type="evidence" value="ECO:0007669"/>
    <property type="project" value="UniProtKB-KW"/>
</dbReference>
<keyword evidence="8" id="KW-0862">Zinc</keyword>
<dbReference type="GO" id="GO:0006261">
    <property type="term" value="P:DNA-templated DNA replication"/>
    <property type="evidence" value="ECO:0007669"/>
    <property type="project" value="TreeGrafter"/>
</dbReference>
<dbReference type="SMART" id="SM00382">
    <property type="entry name" value="AAA"/>
    <property type="match status" value="1"/>
</dbReference>
<dbReference type="CDD" id="cd18137">
    <property type="entry name" value="HLD_clamp_pol_III_gamma_tau"/>
    <property type="match status" value="1"/>
</dbReference>
<keyword evidence="5" id="KW-0235">DNA replication</keyword>
<dbReference type="InterPro" id="IPR003593">
    <property type="entry name" value="AAA+_ATPase"/>
</dbReference>
<dbReference type="GO" id="GO:0003887">
    <property type="term" value="F:DNA-directed DNA polymerase activity"/>
    <property type="evidence" value="ECO:0007669"/>
    <property type="project" value="UniProtKB-KW"/>
</dbReference>
<dbReference type="PANTHER" id="PTHR11669:SF0">
    <property type="entry name" value="PROTEIN STICHEL-LIKE 2"/>
    <property type="match status" value="1"/>
</dbReference>
<dbReference type="InterPro" id="IPR050238">
    <property type="entry name" value="DNA_Rep/Repair_Clamp_Loader"/>
</dbReference>
<evidence type="ECO:0000256" key="6">
    <source>
        <dbReference type="ARBA" id="ARBA00022723"/>
    </source>
</evidence>
<dbReference type="SUPFAM" id="SSF48019">
    <property type="entry name" value="post-AAA+ oligomerization domain-like"/>
    <property type="match status" value="1"/>
</dbReference>
<dbReference type="InterPro" id="IPR021029">
    <property type="entry name" value="DNA_pol_III_tau_dom-5"/>
</dbReference>
<dbReference type="EMBL" id="AUZX01013190">
    <property type="protein sequence ID" value="EQD36367.1"/>
    <property type="molecule type" value="Genomic_DNA"/>
</dbReference>
<feature type="domain" description="AAA+ ATPase" evidence="12">
    <location>
        <begin position="41"/>
        <end position="201"/>
    </location>
</feature>
<dbReference type="Gene3D" id="1.10.8.60">
    <property type="match status" value="1"/>
</dbReference>
<comment type="catalytic activity">
    <reaction evidence="11">
        <text>DNA(n) + a 2'-deoxyribonucleoside 5'-triphosphate = DNA(n+1) + diphosphate</text>
        <dbReference type="Rhea" id="RHEA:22508"/>
        <dbReference type="Rhea" id="RHEA-COMP:17339"/>
        <dbReference type="Rhea" id="RHEA-COMP:17340"/>
        <dbReference type="ChEBI" id="CHEBI:33019"/>
        <dbReference type="ChEBI" id="CHEBI:61560"/>
        <dbReference type="ChEBI" id="CHEBI:173112"/>
        <dbReference type="EC" id="2.7.7.7"/>
    </reaction>
</comment>
<evidence type="ECO:0000256" key="7">
    <source>
        <dbReference type="ARBA" id="ARBA00022741"/>
    </source>
</evidence>
<evidence type="ECO:0000256" key="3">
    <source>
        <dbReference type="ARBA" id="ARBA00022679"/>
    </source>
</evidence>
<dbReference type="Pfam" id="PF12170">
    <property type="entry name" value="DNA_pol3_tau_5"/>
    <property type="match status" value="1"/>
</dbReference>
<dbReference type="GO" id="GO:0005524">
    <property type="term" value="F:ATP binding"/>
    <property type="evidence" value="ECO:0007669"/>
    <property type="project" value="UniProtKB-KW"/>
</dbReference>
<evidence type="ECO:0000256" key="4">
    <source>
        <dbReference type="ARBA" id="ARBA00022695"/>
    </source>
</evidence>
<reference evidence="13" key="2">
    <citation type="journal article" date="2014" name="ISME J.">
        <title>Microbial stratification in low pH oxic and suboxic macroscopic growths along an acid mine drainage.</title>
        <authorList>
            <person name="Mendez-Garcia C."/>
            <person name="Mesa V."/>
            <person name="Sprenger R.R."/>
            <person name="Richter M."/>
            <person name="Diez M.S."/>
            <person name="Solano J."/>
            <person name="Bargiela R."/>
            <person name="Golyshina O.V."/>
            <person name="Manteca A."/>
            <person name="Ramos J.L."/>
            <person name="Gallego J.R."/>
            <person name="Llorente I."/>
            <person name="Martins Dos Santos V.A."/>
            <person name="Jensen O.N."/>
            <person name="Pelaez A.I."/>
            <person name="Sanchez J."/>
            <person name="Ferrer M."/>
        </authorList>
    </citation>
    <scope>NUCLEOTIDE SEQUENCE</scope>
</reference>
<dbReference type="InterPro" id="IPR012763">
    <property type="entry name" value="DNA_pol_III_sug/sutau_N"/>
</dbReference>
<evidence type="ECO:0000256" key="11">
    <source>
        <dbReference type="ARBA" id="ARBA00049244"/>
    </source>
</evidence>
<dbReference type="FunFam" id="1.20.272.10:FF:000003">
    <property type="entry name" value="DNA polymerase III subunit gamma/tau"/>
    <property type="match status" value="1"/>
</dbReference>
<dbReference type="Gene3D" id="3.30.300.150">
    <property type="entry name" value="DNA polymerase III, tau subunit, domain V"/>
    <property type="match status" value="1"/>
</dbReference>
<dbReference type="Pfam" id="PF13177">
    <property type="entry name" value="DNA_pol3_delta2"/>
    <property type="match status" value="1"/>
</dbReference>
<dbReference type="FunFam" id="3.40.50.300:FF:000014">
    <property type="entry name" value="DNA polymerase III subunit gamma/tau"/>
    <property type="match status" value="1"/>
</dbReference>
<keyword evidence="4 13" id="KW-0548">Nucleotidyltransferase</keyword>
<dbReference type="Pfam" id="PF22608">
    <property type="entry name" value="DNAX_ATPase_lid"/>
    <property type="match status" value="1"/>
</dbReference>
<dbReference type="EC" id="2.7.7.7" evidence="2"/>